<name>A0ABW2YD14_9GAMM</name>
<dbReference type="EMBL" id="JBHTIF010000001">
    <property type="protein sequence ID" value="MFD0726190.1"/>
    <property type="molecule type" value="Genomic_DNA"/>
</dbReference>
<evidence type="ECO:0000313" key="2">
    <source>
        <dbReference type="Proteomes" id="UP001597110"/>
    </source>
</evidence>
<gene>
    <name evidence="1" type="ORF">ACFQ0E_11365</name>
</gene>
<sequence length="215" mass="23898">MSLFDLFRKPAVRAPSAPAYPLGLRLKAGVEIDALPFRMAADRLLFQPPTGAQFVERIGRIRLSEGATEIFRFYLTDDAFLQVIQSAGVIEAIGYFVFHDTITPDNAAAFRTWTQSGSRIGAPTFVVGEHRYERQWGEDEAQWAPPVAMDEAVYGADPTRPEFDLTHYAMLYARDADVPSGREHLLISAEDYGPNEFCVVISVGVPLSQADLRIT</sequence>
<protein>
    <submittedName>
        <fullName evidence="1">DUF2491 family protein</fullName>
    </submittedName>
</protein>
<accession>A0ABW2YD14</accession>
<comment type="caution">
    <text evidence="1">The sequence shown here is derived from an EMBL/GenBank/DDBJ whole genome shotgun (WGS) entry which is preliminary data.</text>
</comment>
<keyword evidence="2" id="KW-1185">Reference proteome</keyword>
<proteinExistence type="predicted"/>
<dbReference type="RefSeq" id="WP_386823746.1">
    <property type="nucleotide sequence ID" value="NZ_JBHTIF010000001.1"/>
</dbReference>
<dbReference type="Proteomes" id="UP001597110">
    <property type="component" value="Unassembled WGS sequence"/>
</dbReference>
<dbReference type="Pfam" id="PF10679">
    <property type="entry name" value="DUF2491"/>
    <property type="match status" value="1"/>
</dbReference>
<dbReference type="InterPro" id="IPR019621">
    <property type="entry name" value="DUF2491"/>
</dbReference>
<evidence type="ECO:0000313" key="1">
    <source>
        <dbReference type="EMBL" id="MFD0726190.1"/>
    </source>
</evidence>
<reference evidence="2" key="1">
    <citation type="journal article" date="2019" name="Int. J. Syst. Evol. Microbiol.">
        <title>The Global Catalogue of Microorganisms (GCM) 10K type strain sequencing project: providing services to taxonomists for standard genome sequencing and annotation.</title>
        <authorList>
            <consortium name="The Broad Institute Genomics Platform"/>
            <consortium name="The Broad Institute Genome Sequencing Center for Infectious Disease"/>
            <person name="Wu L."/>
            <person name="Ma J."/>
        </authorList>
    </citation>
    <scope>NUCLEOTIDE SEQUENCE [LARGE SCALE GENOMIC DNA]</scope>
    <source>
        <strain evidence="2">CCUG 55585</strain>
    </source>
</reference>
<organism evidence="1 2">
    <name type="scientific">Lysobacter brunescens</name>
    <dbReference type="NCBI Taxonomy" id="262323"/>
    <lineage>
        <taxon>Bacteria</taxon>
        <taxon>Pseudomonadati</taxon>
        <taxon>Pseudomonadota</taxon>
        <taxon>Gammaproteobacteria</taxon>
        <taxon>Lysobacterales</taxon>
        <taxon>Lysobacteraceae</taxon>
        <taxon>Lysobacter</taxon>
    </lineage>
</organism>